<dbReference type="AlphaFoldDB" id="A0A2S5DRM2"/>
<reference evidence="2 3" key="1">
    <citation type="submission" date="2018-01" db="EMBL/GenBank/DDBJ databases">
        <title>Successful Treatment of Persistent Burkholderia cepacia Bacteremia with Ceftazidime-Avibactam.</title>
        <authorList>
            <person name="Tamma P."/>
            <person name="Fan Y."/>
            <person name="Bergman Y."/>
            <person name="Sick-Samuels A."/>
            <person name="Hsu A."/>
            <person name="Timp W."/>
            <person name="Simner P."/>
        </authorList>
    </citation>
    <scope>NUCLEOTIDE SEQUENCE [LARGE SCALE GENOMIC DNA]</scope>
    <source>
        <strain evidence="2 3">170816</strain>
    </source>
</reference>
<organism evidence="2 3">
    <name type="scientific">Burkholderia contaminans</name>
    <dbReference type="NCBI Taxonomy" id="488447"/>
    <lineage>
        <taxon>Bacteria</taxon>
        <taxon>Pseudomonadati</taxon>
        <taxon>Pseudomonadota</taxon>
        <taxon>Betaproteobacteria</taxon>
        <taxon>Burkholderiales</taxon>
        <taxon>Burkholderiaceae</taxon>
        <taxon>Burkholderia</taxon>
        <taxon>Burkholderia cepacia complex</taxon>
    </lineage>
</organism>
<dbReference type="Proteomes" id="UP000238655">
    <property type="component" value="Chromosome 1"/>
</dbReference>
<dbReference type="Gene3D" id="1.10.530.10">
    <property type="match status" value="1"/>
</dbReference>
<dbReference type="Pfam" id="PF01464">
    <property type="entry name" value="SLT"/>
    <property type="match status" value="1"/>
</dbReference>
<proteinExistence type="predicted"/>
<dbReference type="RefSeq" id="WP_089460865.1">
    <property type="nucleotide sequence ID" value="NZ_CM009575.1"/>
</dbReference>
<feature type="domain" description="Transglycosylase SLT" evidence="1">
    <location>
        <begin position="136"/>
        <end position="242"/>
    </location>
</feature>
<gene>
    <name evidence="2" type="ORF">C3743_15715</name>
</gene>
<protein>
    <recommendedName>
        <fullName evidence="1">Transglycosylase SLT domain-containing protein</fullName>
    </recommendedName>
</protein>
<dbReference type="InterPro" id="IPR008258">
    <property type="entry name" value="Transglycosylase_SLT_dom_1"/>
</dbReference>
<name>A0A2S5DRM2_9BURK</name>
<evidence type="ECO:0000313" key="3">
    <source>
        <dbReference type="Proteomes" id="UP000238655"/>
    </source>
</evidence>
<dbReference type="EMBL" id="PQVP01000002">
    <property type="protein sequence ID" value="POZ81759.1"/>
    <property type="molecule type" value="Genomic_DNA"/>
</dbReference>
<comment type="caution">
    <text evidence="2">The sequence shown here is derived from an EMBL/GenBank/DDBJ whole genome shotgun (WGS) entry which is preliminary data.</text>
</comment>
<dbReference type="SUPFAM" id="SSF53955">
    <property type="entry name" value="Lysozyme-like"/>
    <property type="match status" value="1"/>
</dbReference>
<evidence type="ECO:0000313" key="2">
    <source>
        <dbReference type="EMBL" id="POZ81759.1"/>
    </source>
</evidence>
<sequence length="690" mass="74563">MKLWGPMLTGLSQGFENYQRQQEDLAYTRQERANQLAAQQLANQAASTQNQMSALQLADLDAQNRYFSQAADPTAAGDAVAAQAVPATRGQPAGATQLAAAGGIKNFSGDMVKPYTPQRIQQIAQQVSAPSPYDDMFKAAAQKYGVDWHELKMRAAVESGMKADAVGPATANGQSIGLMQVEKGNAARAGFDPRNPQASIDWAAQQLAGYARAADGDQSVVDKTYYGGPNRKMWGKNTNQYAANLAAVRSAMGNQSAGAAALDQAQSQPSPAAQLDARVNAGVETPVTAYQGATSAQQRMISMYTQMGQRAQRDGNGRLAMQFYAQADKLQGEQIDLQRKTLDVQKSANDETAKLAASVNDQTSYDGFIAQLRQNPAMQAAARGLNLTGDYTADRQKLATLADRALTIKDQADLADRRARLQLDQQREQREQAKFDAPRIAHAQAQAADQQRQQALAGRGIPFAPSIQATAPVGMSPEQVDAARKKIQTANNTVLQKDALGASSDRDIMGLTTQLLGLLDKQNPVTTGGWSSIPGVSQVLTKFGDDRQLFEKISNNLISRMQQSQGAAGGGRSSFTAAMYANLKTQKPNVDLSPATNRQMAMELYAGAAMETNRREFVREYMQANPDAPVQNAQMLWAAYEQSLGPAFVVDPQSPTGFSPNYAGIPTRPDGQKNAGYRDWREFFKHYEAQ</sequence>
<evidence type="ECO:0000259" key="1">
    <source>
        <dbReference type="Pfam" id="PF01464"/>
    </source>
</evidence>
<accession>A0A2S5DRM2</accession>
<dbReference type="InterPro" id="IPR023346">
    <property type="entry name" value="Lysozyme-like_dom_sf"/>
</dbReference>